<protein>
    <recommendedName>
        <fullName evidence="2">histidine kinase</fullName>
        <ecNumber evidence="2">2.7.13.3</ecNumber>
    </recommendedName>
</protein>
<dbReference type="InterPro" id="IPR035965">
    <property type="entry name" value="PAS-like_dom_sf"/>
</dbReference>
<dbReference type="SMART" id="SM00091">
    <property type="entry name" value="PAS"/>
    <property type="match status" value="1"/>
</dbReference>
<feature type="domain" description="Histidine kinase" evidence="9">
    <location>
        <begin position="300"/>
        <end position="521"/>
    </location>
</feature>
<organism evidence="12">
    <name type="scientific">Pseudogemmatithrix spongiicola</name>
    <dbReference type="NCBI Taxonomy" id="3062599"/>
    <lineage>
        <taxon>Bacteria</taxon>
        <taxon>Pseudomonadati</taxon>
        <taxon>Gemmatimonadota</taxon>
        <taxon>Gemmatimonadia</taxon>
        <taxon>Gemmatimonadales</taxon>
        <taxon>Gemmatimonadaceae</taxon>
        <taxon>Pseudogemmatithrix</taxon>
    </lineage>
</organism>
<evidence type="ECO:0000256" key="7">
    <source>
        <dbReference type="ARBA" id="ARBA00022840"/>
    </source>
</evidence>
<dbReference type="InterPro" id="IPR013656">
    <property type="entry name" value="PAS_4"/>
</dbReference>
<dbReference type="Pfam" id="PF00512">
    <property type="entry name" value="HisKA"/>
    <property type="match status" value="1"/>
</dbReference>
<evidence type="ECO:0000259" key="9">
    <source>
        <dbReference type="PROSITE" id="PS50109"/>
    </source>
</evidence>
<proteinExistence type="predicted"/>
<dbReference type="InterPro" id="IPR003594">
    <property type="entry name" value="HATPase_dom"/>
</dbReference>
<evidence type="ECO:0000256" key="5">
    <source>
        <dbReference type="ARBA" id="ARBA00022741"/>
    </source>
</evidence>
<dbReference type="PRINTS" id="PR00344">
    <property type="entry name" value="BCTRLSENSOR"/>
</dbReference>
<dbReference type="RefSeq" id="WP_367885466.1">
    <property type="nucleotide sequence ID" value="NZ_CP130612.1"/>
</dbReference>
<reference evidence="12" key="1">
    <citation type="submission" date="2023-07" db="EMBL/GenBank/DDBJ databases">
        <authorList>
            <person name="Haufschild T."/>
            <person name="Kallscheuer N."/>
            <person name="Hammer J."/>
            <person name="Kohn T."/>
            <person name="Kabuu M."/>
            <person name="Jogler M."/>
            <person name="Wohfarth N."/>
            <person name="Heuer A."/>
            <person name="Rohde M."/>
            <person name="van Teeseling M.C.F."/>
            <person name="Jogler C."/>
        </authorList>
    </citation>
    <scope>NUCLEOTIDE SEQUENCE</scope>
    <source>
        <strain evidence="12">Strain 138</strain>
        <strain evidence="13">Strain 318</strain>
    </source>
</reference>
<dbReference type="Gene3D" id="3.30.565.10">
    <property type="entry name" value="Histidine kinase-like ATPase, C-terminal domain"/>
    <property type="match status" value="1"/>
</dbReference>
<feature type="domain" description="PAC" evidence="11">
    <location>
        <begin position="234"/>
        <end position="287"/>
    </location>
</feature>
<feature type="domain" description="PAS" evidence="10">
    <location>
        <begin position="162"/>
        <end position="233"/>
    </location>
</feature>
<evidence type="ECO:0000256" key="3">
    <source>
        <dbReference type="ARBA" id="ARBA00022553"/>
    </source>
</evidence>
<dbReference type="InterPro" id="IPR004358">
    <property type="entry name" value="Sig_transdc_His_kin-like_C"/>
</dbReference>
<evidence type="ECO:0000313" key="14">
    <source>
        <dbReference type="Proteomes" id="UP001229955"/>
    </source>
</evidence>
<dbReference type="Gene3D" id="3.30.450.40">
    <property type="match status" value="2"/>
</dbReference>
<evidence type="ECO:0000259" key="11">
    <source>
        <dbReference type="PROSITE" id="PS50113"/>
    </source>
</evidence>
<dbReference type="SUPFAM" id="SSF47384">
    <property type="entry name" value="Homodimeric domain of signal transducing histidine kinase"/>
    <property type="match status" value="1"/>
</dbReference>
<dbReference type="SUPFAM" id="SSF55781">
    <property type="entry name" value="GAF domain-like"/>
    <property type="match status" value="1"/>
</dbReference>
<dbReference type="KEGG" id="pspc:Strain318_001882"/>
<evidence type="ECO:0000256" key="2">
    <source>
        <dbReference type="ARBA" id="ARBA00012438"/>
    </source>
</evidence>
<dbReference type="CDD" id="cd00130">
    <property type="entry name" value="PAS"/>
    <property type="match status" value="1"/>
</dbReference>
<dbReference type="NCBIfam" id="TIGR00229">
    <property type="entry name" value="sensory_box"/>
    <property type="match status" value="1"/>
</dbReference>
<evidence type="ECO:0000259" key="10">
    <source>
        <dbReference type="PROSITE" id="PS50112"/>
    </source>
</evidence>
<dbReference type="InterPro" id="IPR029016">
    <property type="entry name" value="GAF-like_dom_sf"/>
</dbReference>
<dbReference type="PANTHER" id="PTHR43065">
    <property type="entry name" value="SENSOR HISTIDINE KINASE"/>
    <property type="match status" value="1"/>
</dbReference>
<comment type="catalytic activity">
    <reaction evidence="1">
        <text>ATP + protein L-histidine = ADP + protein N-phospho-L-histidine.</text>
        <dbReference type="EC" id="2.7.13.3"/>
    </reaction>
</comment>
<evidence type="ECO:0000313" key="13">
    <source>
        <dbReference type="EMBL" id="WKW15494.1"/>
    </source>
</evidence>
<gene>
    <name evidence="12" type="ORF">Strain138_001883</name>
    <name evidence="13" type="ORF">Strain318_001882</name>
</gene>
<evidence type="ECO:0000256" key="6">
    <source>
        <dbReference type="ARBA" id="ARBA00022777"/>
    </source>
</evidence>
<dbReference type="Gene3D" id="3.30.450.20">
    <property type="entry name" value="PAS domain"/>
    <property type="match status" value="1"/>
</dbReference>
<dbReference type="PROSITE" id="PS50113">
    <property type="entry name" value="PAC"/>
    <property type="match status" value="1"/>
</dbReference>
<dbReference type="Pfam" id="PF02518">
    <property type="entry name" value="HATPase_c"/>
    <property type="match status" value="1"/>
</dbReference>
<dbReference type="InterPro" id="IPR000700">
    <property type="entry name" value="PAS-assoc_C"/>
</dbReference>
<evidence type="ECO:0000256" key="4">
    <source>
        <dbReference type="ARBA" id="ARBA00022679"/>
    </source>
</evidence>
<dbReference type="PROSITE" id="PS50109">
    <property type="entry name" value="HIS_KIN"/>
    <property type="match status" value="1"/>
</dbReference>
<keyword evidence="4" id="KW-0808">Transferase</keyword>
<dbReference type="GO" id="GO:0005524">
    <property type="term" value="F:ATP binding"/>
    <property type="evidence" value="ECO:0007669"/>
    <property type="project" value="UniProtKB-KW"/>
</dbReference>
<dbReference type="SMART" id="SM00387">
    <property type="entry name" value="HATPase_c"/>
    <property type="match status" value="1"/>
</dbReference>
<dbReference type="Pfam" id="PF08448">
    <property type="entry name" value="PAS_4"/>
    <property type="match status" value="1"/>
</dbReference>
<evidence type="ECO:0000256" key="1">
    <source>
        <dbReference type="ARBA" id="ARBA00000085"/>
    </source>
</evidence>
<keyword evidence="6" id="KW-0418">Kinase</keyword>
<dbReference type="CDD" id="cd00082">
    <property type="entry name" value="HisKA"/>
    <property type="match status" value="1"/>
</dbReference>
<accession>A0AA49Q884</accession>
<dbReference type="InterPro" id="IPR005467">
    <property type="entry name" value="His_kinase_dom"/>
</dbReference>
<evidence type="ECO:0000313" key="12">
    <source>
        <dbReference type="EMBL" id="WKW12587.1"/>
    </source>
</evidence>
<dbReference type="SMART" id="SM00388">
    <property type="entry name" value="HisKA"/>
    <property type="match status" value="1"/>
</dbReference>
<keyword evidence="5" id="KW-0547">Nucleotide-binding</keyword>
<dbReference type="EC" id="2.7.13.3" evidence="2"/>
<dbReference type="Gene3D" id="1.10.287.130">
    <property type="match status" value="1"/>
</dbReference>
<dbReference type="PANTHER" id="PTHR43065:SF10">
    <property type="entry name" value="PEROXIDE STRESS-ACTIVATED HISTIDINE KINASE MAK3"/>
    <property type="match status" value="1"/>
</dbReference>
<dbReference type="AlphaFoldDB" id="A0AA49JVG7"/>
<keyword evidence="7 12" id="KW-0067">ATP-binding</keyword>
<keyword evidence="14" id="KW-1185">Reference proteome</keyword>
<dbReference type="GO" id="GO:0000155">
    <property type="term" value="F:phosphorelay sensor kinase activity"/>
    <property type="evidence" value="ECO:0007669"/>
    <property type="project" value="InterPro"/>
</dbReference>
<dbReference type="SUPFAM" id="SSF55785">
    <property type="entry name" value="PYP-like sensor domain (PAS domain)"/>
    <property type="match status" value="1"/>
</dbReference>
<dbReference type="EMBL" id="CP130613">
    <property type="protein sequence ID" value="WKW15494.1"/>
    <property type="molecule type" value="Genomic_DNA"/>
</dbReference>
<dbReference type="InterPro" id="IPR003661">
    <property type="entry name" value="HisK_dim/P_dom"/>
</dbReference>
<dbReference type="InterPro" id="IPR036097">
    <property type="entry name" value="HisK_dim/P_sf"/>
</dbReference>
<dbReference type="SUPFAM" id="SSF55874">
    <property type="entry name" value="ATPase domain of HSP90 chaperone/DNA topoisomerase II/histidine kinase"/>
    <property type="match status" value="1"/>
</dbReference>
<keyword evidence="3" id="KW-0597">Phosphoprotein</keyword>
<dbReference type="InterPro" id="IPR036890">
    <property type="entry name" value="HATPase_C_sf"/>
</dbReference>
<dbReference type="EMBL" id="CP130612">
    <property type="protein sequence ID" value="WKW12587.1"/>
    <property type="molecule type" value="Genomic_DNA"/>
</dbReference>
<dbReference type="PROSITE" id="PS50112">
    <property type="entry name" value="PAS"/>
    <property type="match status" value="1"/>
</dbReference>
<accession>A0AA49JVG7</accession>
<evidence type="ECO:0000256" key="8">
    <source>
        <dbReference type="ARBA" id="ARBA00023012"/>
    </source>
</evidence>
<dbReference type="Proteomes" id="UP001229955">
    <property type="component" value="Chromosome"/>
</dbReference>
<name>A0AA49JVG7_9BACT</name>
<sequence>MTTPASPESAREGRAARALSALAGISAELASARALESTVDRALGTLRAFLEAQQVSLWLHTPQGLALTFTAGDDTTTEDDVRKGLRLGDSLQVVRDLEVAPIILGDRRVGALVVRTARALGDEERMLLTALANLLAPELAHAERSRQLEVEVAARTAEIERGRRFTEKIIDSLPLGLYVIDREYRIQSWNRKRETGMQGVSREEAIGRTIFEILHRQPAEMLRREFDDVFSTGRMQEYQMESVASGEARTYRITKIPMRLGDGPVSHVITIGEDVTDWKEAQERFSQAEKLAAIGQLAAGVMHEINNPLATIAACAESLGYRIEDLEKSGVTIAPETLDFLGIIENEVVRCKQIVDGLLDFSRPKQARKERVNLNEVVERTLFLLKHHVRFKKLTVQTDLDPTIGRVPQANSEQLVQVLMALLINAMDAMGEKGMVRIVTQAGPDPKRGAILEVIDSGHGIAKSEIAKIFEPFYTTKAPGQGTGLGLSICYGIVQEHGGVIEVDSTLGQGSTFRVVLPVVAQ</sequence>
<dbReference type="InterPro" id="IPR000014">
    <property type="entry name" value="PAS"/>
</dbReference>
<keyword evidence="8" id="KW-0902">Two-component regulatory system</keyword>